<geneLocation type="plasmid" evidence="1 2">
    <name>pEMTOL03</name>
</geneLocation>
<dbReference type="RefSeq" id="WP_015026363.1">
    <property type="nucleotide sequence ID" value="NC_018743.1"/>
</dbReference>
<keyword evidence="1" id="KW-0614">Plasmid</keyword>
<reference evidence="1 2" key="1">
    <citation type="submission" date="2011-07" db="EMBL/GenBank/DDBJ databases">
        <title>The complete genome of plasmid 3 of Emticicia oligotrophica DSM 17448.</title>
        <authorList>
            <consortium name="US DOE Joint Genome Institute (JGI-PGF)"/>
            <person name="Lucas S."/>
            <person name="Han J."/>
            <person name="Lapidus A."/>
            <person name="Bruce D."/>
            <person name="Goodwin L."/>
            <person name="Pitluck S."/>
            <person name="Peters L."/>
            <person name="Kyrpides N."/>
            <person name="Mavromatis K."/>
            <person name="Ivanova N."/>
            <person name="Ovchinnikova G."/>
            <person name="Teshima H."/>
            <person name="Detter J.C."/>
            <person name="Tapia R."/>
            <person name="Han C."/>
            <person name="Land M."/>
            <person name="Hauser L."/>
            <person name="Markowitz V."/>
            <person name="Cheng J.-F."/>
            <person name="Hugenholtz P."/>
            <person name="Woyke T."/>
            <person name="Wu D."/>
            <person name="Tindall B."/>
            <person name="Pomrenke H."/>
            <person name="Brambilla E."/>
            <person name="Klenk H.-P."/>
            <person name="Eisen J.A."/>
        </authorList>
    </citation>
    <scope>NUCLEOTIDE SEQUENCE [LARGE SCALE GENOMIC DNA]</scope>
    <source>
        <strain evidence="2">DSM 17448 / GPTSA100-15</strain>
        <plasmid evidence="1 2">pEMTOL03</plasmid>
    </source>
</reference>
<gene>
    <name evidence="1" type="ordered locus">Emtol_0067</name>
</gene>
<organism evidence="1 2">
    <name type="scientific">Emticicia oligotrophica (strain DSM 17448 / CIP 109782 / MTCC 6937 / GPTSA100-15)</name>
    <dbReference type="NCBI Taxonomy" id="929562"/>
    <lineage>
        <taxon>Bacteria</taxon>
        <taxon>Pseudomonadati</taxon>
        <taxon>Bacteroidota</taxon>
        <taxon>Cytophagia</taxon>
        <taxon>Cytophagales</taxon>
        <taxon>Leadbetterellaceae</taxon>
        <taxon>Emticicia</taxon>
    </lineage>
</organism>
<accession>A0ABN4AXC7</accession>
<protein>
    <submittedName>
        <fullName evidence="1">Uncharacterized protein</fullName>
    </submittedName>
</protein>
<keyword evidence="2" id="KW-1185">Reference proteome</keyword>
<name>A0ABN4AXC7_EMTOG</name>
<evidence type="ECO:0000313" key="1">
    <source>
        <dbReference type="EMBL" id="AFK05697.1"/>
    </source>
</evidence>
<evidence type="ECO:0000313" key="2">
    <source>
        <dbReference type="Proteomes" id="UP000002875"/>
    </source>
</evidence>
<dbReference type="EMBL" id="CP002964">
    <property type="protein sequence ID" value="AFK05697.1"/>
    <property type="molecule type" value="Genomic_DNA"/>
</dbReference>
<dbReference type="Proteomes" id="UP000002875">
    <property type="component" value="Plasmid pEMTOL03"/>
</dbReference>
<sequence length="45" mass="5337">MKKEQDRYKYLGNDKAYFQNLIESSTLVSGEKGELVDYKKFIFVL</sequence>
<proteinExistence type="predicted"/>